<dbReference type="AlphaFoldDB" id="A0A916U4A0"/>
<protein>
    <submittedName>
        <fullName evidence="1">Uncharacterized protein</fullName>
    </submittedName>
</protein>
<reference evidence="1" key="1">
    <citation type="journal article" date="2014" name="Int. J. Syst. Evol. Microbiol.">
        <title>Complete genome sequence of Corynebacterium casei LMG S-19264T (=DSM 44701T), isolated from a smear-ripened cheese.</title>
        <authorList>
            <consortium name="US DOE Joint Genome Institute (JGI-PGF)"/>
            <person name="Walter F."/>
            <person name="Albersmeier A."/>
            <person name="Kalinowski J."/>
            <person name="Ruckert C."/>
        </authorList>
    </citation>
    <scope>NUCLEOTIDE SEQUENCE</scope>
    <source>
        <strain evidence="1">CGMCC 1.12919</strain>
    </source>
</reference>
<proteinExistence type="predicted"/>
<evidence type="ECO:0000313" key="1">
    <source>
        <dbReference type="EMBL" id="GGC58764.1"/>
    </source>
</evidence>
<evidence type="ECO:0000313" key="2">
    <source>
        <dbReference type="Proteomes" id="UP000637002"/>
    </source>
</evidence>
<accession>A0A916U4A0</accession>
<dbReference type="Proteomes" id="UP000637002">
    <property type="component" value="Unassembled WGS sequence"/>
</dbReference>
<organism evidence="1 2">
    <name type="scientific">Chelatococcus reniformis</name>
    <dbReference type="NCBI Taxonomy" id="1494448"/>
    <lineage>
        <taxon>Bacteria</taxon>
        <taxon>Pseudomonadati</taxon>
        <taxon>Pseudomonadota</taxon>
        <taxon>Alphaproteobacteria</taxon>
        <taxon>Hyphomicrobiales</taxon>
        <taxon>Chelatococcaceae</taxon>
        <taxon>Chelatococcus</taxon>
    </lineage>
</organism>
<reference evidence="1" key="2">
    <citation type="submission" date="2020-09" db="EMBL/GenBank/DDBJ databases">
        <authorList>
            <person name="Sun Q."/>
            <person name="Zhou Y."/>
        </authorList>
    </citation>
    <scope>NUCLEOTIDE SEQUENCE</scope>
    <source>
        <strain evidence="1">CGMCC 1.12919</strain>
    </source>
</reference>
<comment type="caution">
    <text evidence="1">The sequence shown here is derived from an EMBL/GenBank/DDBJ whole genome shotgun (WGS) entry which is preliminary data.</text>
</comment>
<name>A0A916U4A0_9HYPH</name>
<keyword evidence="2" id="KW-1185">Reference proteome</keyword>
<sequence>MHTVAEPLQRARRGVELALVLDLEGHRLVLRIAFHIAERMGPVVGAQVERLGAALRHLQTEAAGGERLRLL</sequence>
<dbReference type="EMBL" id="BMGG01000003">
    <property type="protein sequence ID" value="GGC58764.1"/>
    <property type="molecule type" value="Genomic_DNA"/>
</dbReference>
<gene>
    <name evidence="1" type="ORF">GCM10010994_17030</name>
</gene>